<dbReference type="KEGG" id="jeo:JMA_42440"/>
<keyword evidence="1" id="KW-0614">Plasmid</keyword>
<dbReference type="Proteomes" id="UP000031449">
    <property type="component" value="Plasmid unnamed"/>
</dbReference>
<gene>
    <name evidence="1" type="ORF">JMA_42440</name>
</gene>
<reference evidence="1 2" key="1">
    <citation type="submission" date="2014-08" db="EMBL/GenBank/DDBJ databases">
        <title>Complete genome of a marine bacteria Jeotgalibacillus malaysiensis.</title>
        <authorList>
            <person name="Yaakop A.S."/>
            <person name="Chan K.-G."/>
            <person name="Goh K.M."/>
        </authorList>
    </citation>
    <scope>NUCLEOTIDE SEQUENCE [LARGE SCALE GENOMIC DNA]</scope>
    <source>
        <strain evidence="1 2">D5</strain>
        <plasmid evidence="2">Plasmid</plasmid>
    </source>
</reference>
<evidence type="ECO:0000313" key="2">
    <source>
        <dbReference type="Proteomes" id="UP000031449"/>
    </source>
</evidence>
<evidence type="ECO:0000313" key="1">
    <source>
        <dbReference type="EMBL" id="AJD93561.1"/>
    </source>
</evidence>
<sequence length="127" mass="14623">MELTLHKLQKTDFDFLNKMSFQEKDFESIRELLTPEHNVVDNTPTPSWASQVQDIFENKVVTYTEREIQELDFLGLKVMKNEESVIVSLGRVGDVESVIEILFNKTQDGETFTLQYDSVKTMDSAVA</sequence>
<name>A0A0B5AU15_9BACL</name>
<organism evidence="1 2">
    <name type="scientific">Jeotgalibacillus malaysiensis</name>
    <dbReference type="NCBI Taxonomy" id="1508404"/>
    <lineage>
        <taxon>Bacteria</taxon>
        <taxon>Bacillati</taxon>
        <taxon>Bacillota</taxon>
        <taxon>Bacilli</taxon>
        <taxon>Bacillales</taxon>
        <taxon>Caryophanaceae</taxon>
        <taxon>Jeotgalibacillus</taxon>
    </lineage>
</organism>
<dbReference type="BioCyc" id="JESP1508404:G14D9-13567-MONOMER"/>
<dbReference type="EMBL" id="CP009417">
    <property type="protein sequence ID" value="AJD93561.1"/>
    <property type="molecule type" value="Genomic_DNA"/>
</dbReference>
<proteinExistence type="predicted"/>
<dbReference type="AlphaFoldDB" id="A0A0B5AU15"/>
<dbReference type="HOGENOM" id="CLU_1967585_0_0_9"/>
<keyword evidence="2" id="KW-1185">Reference proteome</keyword>
<accession>A0A0B5AU15</accession>
<protein>
    <submittedName>
        <fullName evidence="1">Uncharacterized protein</fullName>
    </submittedName>
</protein>
<geneLocation type="plasmid" evidence="2"/>